<dbReference type="InterPro" id="IPR017853">
    <property type="entry name" value="GH"/>
</dbReference>
<dbReference type="PANTHER" id="PTHR46323:SF2">
    <property type="entry name" value="BETA-GALACTOSIDASE"/>
    <property type="match status" value="1"/>
</dbReference>
<dbReference type="InterPro" id="IPR006102">
    <property type="entry name" value="Ig-like_GH2"/>
</dbReference>
<dbReference type="Pfam" id="PF00703">
    <property type="entry name" value="Glyco_hydro_2"/>
    <property type="match status" value="1"/>
</dbReference>
<gene>
    <name evidence="7" type="ORF">I5M32_11705</name>
</gene>
<dbReference type="Gene3D" id="3.20.20.80">
    <property type="entry name" value="Glycosidases"/>
    <property type="match status" value="1"/>
</dbReference>
<name>A0ABS1BL58_9SPHI</name>
<comment type="catalytic activity">
    <reaction evidence="1">
        <text>Hydrolysis of terminal non-reducing beta-D-galactose residues in beta-D-galactosides.</text>
        <dbReference type="EC" id="3.2.1.23"/>
    </reaction>
</comment>
<evidence type="ECO:0000313" key="7">
    <source>
        <dbReference type="EMBL" id="MBK0383623.1"/>
    </source>
</evidence>
<evidence type="ECO:0000256" key="4">
    <source>
        <dbReference type="ARBA" id="ARBA00022801"/>
    </source>
</evidence>
<dbReference type="EMBL" id="JAEHFY010000015">
    <property type="protein sequence ID" value="MBK0383623.1"/>
    <property type="molecule type" value="Genomic_DNA"/>
</dbReference>
<keyword evidence="8" id="KW-1185">Reference proteome</keyword>
<dbReference type="Proteomes" id="UP000660024">
    <property type="component" value="Unassembled WGS sequence"/>
</dbReference>
<dbReference type="InterPro" id="IPR050347">
    <property type="entry name" value="Bact_Beta-galactosidase"/>
</dbReference>
<evidence type="ECO:0000256" key="5">
    <source>
        <dbReference type="ARBA" id="ARBA00023295"/>
    </source>
</evidence>
<evidence type="ECO:0000256" key="3">
    <source>
        <dbReference type="ARBA" id="ARBA00012756"/>
    </source>
</evidence>
<proteinExistence type="inferred from homology"/>
<dbReference type="PANTHER" id="PTHR46323">
    <property type="entry name" value="BETA-GALACTOSIDASE"/>
    <property type="match status" value="1"/>
</dbReference>
<dbReference type="InterPro" id="IPR036156">
    <property type="entry name" value="Beta-gal/glucu_dom_sf"/>
</dbReference>
<dbReference type="Gene3D" id="2.60.40.10">
    <property type="entry name" value="Immunoglobulins"/>
    <property type="match status" value="1"/>
</dbReference>
<reference evidence="7 8" key="1">
    <citation type="submission" date="2020-12" db="EMBL/GenBank/DDBJ databases">
        <title>Bacterial novel species Pedobacter sp. SD-b isolated from soil.</title>
        <authorList>
            <person name="Jung H.-Y."/>
        </authorList>
    </citation>
    <scope>NUCLEOTIDE SEQUENCE [LARGE SCALE GENOMIC DNA]</scope>
    <source>
        <strain evidence="7 8">SD-b</strain>
    </source>
</reference>
<evidence type="ECO:0000313" key="8">
    <source>
        <dbReference type="Proteomes" id="UP000660024"/>
    </source>
</evidence>
<dbReference type="InterPro" id="IPR013783">
    <property type="entry name" value="Ig-like_fold"/>
</dbReference>
<keyword evidence="5" id="KW-0326">Glycosidase</keyword>
<evidence type="ECO:0000259" key="6">
    <source>
        <dbReference type="Pfam" id="PF00703"/>
    </source>
</evidence>
<protein>
    <recommendedName>
        <fullName evidence="3">beta-galactosidase</fullName>
        <ecNumber evidence="3">3.2.1.23</ecNumber>
    </recommendedName>
</protein>
<evidence type="ECO:0000256" key="1">
    <source>
        <dbReference type="ARBA" id="ARBA00001412"/>
    </source>
</evidence>
<dbReference type="GO" id="GO:0016787">
    <property type="term" value="F:hydrolase activity"/>
    <property type="evidence" value="ECO:0007669"/>
    <property type="project" value="UniProtKB-KW"/>
</dbReference>
<accession>A0ABS1BL58</accession>
<dbReference type="SUPFAM" id="SSF49785">
    <property type="entry name" value="Galactose-binding domain-like"/>
    <property type="match status" value="1"/>
</dbReference>
<keyword evidence="4 7" id="KW-0378">Hydrolase</keyword>
<comment type="similarity">
    <text evidence="2">Belongs to the glycosyl hydrolase 2 family.</text>
</comment>
<dbReference type="InterPro" id="IPR008979">
    <property type="entry name" value="Galactose-bd-like_sf"/>
</dbReference>
<dbReference type="SUPFAM" id="SSF49303">
    <property type="entry name" value="beta-Galactosidase/glucuronidase domain"/>
    <property type="match status" value="1"/>
</dbReference>
<dbReference type="Gene3D" id="2.60.120.260">
    <property type="entry name" value="Galactose-binding domain-like"/>
    <property type="match status" value="1"/>
</dbReference>
<sequence length="908" mass="102750">MMKKIFLSISLSILFLGVFAQSTPISLKGKWQVRIDSLNVGTKENWQNNLFSGQAISLPGTLDDAKIGETPTLDTSVLNKEIMTMLTRKHRYVGVAWYQREINLSNNISNGEIFLERVIWKTDCWIDGKYLGNQSSLIAPHKFNTGSLKAGKHTIVLKIDNSKQFDISLRNMAHAYTDGTQIIWNGVIGSMRLTAENDAVIKDLQVYPDLATQSVNAKLAIENKTRRKKNLLIKIWAGNKEIASKTVSLAANSSESNTKIQLKNIKPWSEFNPQLYKITAQILDKKDKVIAEKQSQFGFRDLGNTDAHLSLNGKRIFLRGTLDCDIYPLEGHPPMEKTGWLKVFNTAKSYGLNHIRYHSWCPPEAAFEVADSMGFYLQVELPLWELNVGKDKPTLAFLKTEAQKILSNYGNHPSFCFFSMGNELQGDFDWLNTLVAELKKQDNRRFYTATTFTFEKGHGRWPEPNDDYFVTQYTKKGWVRGQGVFNAEKPNFITDYSKSVEGIPVPLVTHEVGQYSVFPNLKEIDKYTGVLEPLNFKAVKYDMQKKDLLQLADSFTLASGKFAINLYKEEIERALKTNNISGFQLLDLHDFPGQGTALVGLLDAFWESKGLIKPENFREFCSPVVPLLRFKKASYLNNENFKATIQVSNFSGQKLDAAVNYEITTKSGLIVFSGSLPKKEIDLGSSNLGEINLDLSKIYKPEALNIKVSIPHTVYQNHWTIWVYPSKQETSKNNVLFTTSKEAAFKALSEGKTVVFNPDTSQIIGVDGRFTSVFWSPVHFPDQPGTMGLLLNPQHPALAAFPTEFYSNWQWWDLVTSSKTMIIDSLPEISHPVVRVIDNFFKNRKMADVIEAKVGNGKLILCSMDISHDLDNRIEARQLKYSLMAYADSEKFNPKVTITQEQLSKLLK</sequence>
<comment type="caution">
    <text evidence="7">The sequence shown here is derived from an EMBL/GenBank/DDBJ whole genome shotgun (WGS) entry which is preliminary data.</text>
</comment>
<evidence type="ECO:0000256" key="2">
    <source>
        <dbReference type="ARBA" id="ARBA00007401"/>
    </source>
</evidence>
<dbReference type="SUPFAM" id="SSF51445">
    <property type="entry name" value="(Trans)glycosidases"/>
    <property type="match status" value="1"/>
</dbReference>
<feature type="domain" description="Glycoside hydrolase family 2 immunoglobulin-like beta-sandwich" evidence="6">
    <location>
        <begin position="201"/>
        <end position="300"/>
    </location>
</feature>
<dbReference type="EC" id="3.2.1.23" evidence="3"/>
<organism evidence="7 8">
    <name type="scientific">Pedobacter segetis</name>
    <dbReference type="NCBI Taxonomy" id="2793069"/>
    <lineage>
        <taxon>Bacteria</taxon>
        <taxon>Pseudomonadati</taxon>
        <taxon>Bacteroidota</taxon>
        <taxon>Sphingobacteriia</taxon>
        <taxon>Sphingobacteriales</taxon>
        <taxon>Sphingobacteriaceae</taxon>
        <taxon>Pedobacter</taxon>
    </lineage>
</organism>